<accession>A0AAE1BD03</accession>
<evidence type="ECO:0000256" key="1">
    <source>
        <dbReference type="SAM" id="MobiDB-lite"/>
    </source>
</evidence>
<keyword evidence="3" id="KW-1185">Reference proteome</keyword>
<feature type="compositionally biased region" description="Acidic residues" evidence="1">
    <location>
        <begin position="29"/>
        <end position="39"/>
    </location>
</feature>
<dbReference type="Proteomes" id="UP001283361">
    <property type="component" value="Unassembled WGS sequence"/>
</dbReference>
<reference evidence="2" key="1">
    <citation type="journal article" date="2023" name="G3 (Bethesda)">
        <title>A reference genome for the long-term kleptoplast-retaining sea slug Elysia crispata morphotype clarki.</title>
        <authorList>
            <person name="Eastman K.E."/>
            <person name="Pendleton A.L."/>
            <person name="Shaikh M.A."/>
            <person name="Suttiyut T."/>
            <person name="Ogas R."/>
            <person name="Tomko P."/>
            <person name="Gavelis G."/>
            <person name="Widhalm J.R."/>
            <person name="Wisecaver J.H."/>
        </authorList>
    </citation>
    <scope>NUCLEOTIDE SEQUENCE</scope>
    <source>
        <strain evidence="2">ECLA1</strain>
    </source>
</reference>
<proteinExistence type="predicted"/>
<dbReference type="AlphaFoldDB" id="A0AAE1BD03"/>
<gene>
    <name evidence="2" type="ORF">RRG08_066260</name>
</gene>
<sequence length="186" mass="20815">MEADSGKQRSRQKRRERALQLQQEKQTKEEEEEEEEASGQDDHGESPPRSSKDNKTRLKPKKNKSALFEEDIIDGFAIISFKTLEDLEGWEINREKKKAEGEEREVRADPLGVLIVNTPAPRGEFVSTGSRRQTTPPCCESGGQALGKLVLPMPSVMLRNAPGATFSNKIGTQNGLIMFYVDTIVL</sequence>
<feature type="compositionally biased region" description="Basic and acidic residues" evidence="1">
    <location>
        <begin position="40"/>
        <end position="56"/>
    </location>
</feature>
<dbReference type="EMBL" id="JAWDGP010000067">
    <property type="protein sequence ID" value="KAK3804024.1"/>
    <property type="molecule type" value="Genomic_DNA"/>
</dbReference>
<name>A0AAE1BD03_9GAST</name>
<protein>
    <submittedName>
        <fullName evidence="2">Uncharacterized protein</fullName>
    </submittedName>
</protein>
<organism evidence="2 3">
    <name type="scientific">Elysia crispata</name>
    <name type="common">lettuce slug</name>
    <dbReference type="NCBI Taxonomy" id="231223"/>
    <lineage>
        <taxon>Eukaryota</taxon>
        <taxon>Metazoa</taxon>
        <taxon>Spiralia</taxon>
        <taxon>Lophotrochozoa</taxon>
        <taxon>Mollusca</taxon>
        <taxon>Gastropoda</taxon>
        <taxon>Heterobranchia</taxon>
        <taxon>Euthyneura</taxon>
        <taxon>Panpulmonata</taxon>
        <taxon>Sacoglossa</taxon>
        <taxon>Placobranchoidea</taxon>
        <taxon>Plakobranchidae</taxon>
        <taxon>Elysia</taxon>
    </lineage>
</organism>
<evidence type="ECO:0000313" key="3">
    <source>
        <dbReference type="Proteomes" id="UP001283361"/>
    </source>
</evidence>
<comment type="caution">
    <text evidence="2">The sequence shown here is derived from an EMBL/GenBank/DDBJ whole genome shotgun (WGS) entry which is preliminary data.</text>
</comment>
<evidence type="ECO:0000313" key="2">
    <source>
        <dbReference type="EMBL" id="KAK3804024.1"/>
    </source>
</evidence>
<feature type="region of interest" description="Disordered" evidence="1">
    <location>
        <begin position="1"/>
        <end position="62"/>
    </location>
</feature>